<feature type="coiled-coil region" evidence="1">
    <location>
        <begin position="97"/>
        <end position="128"/>
    </location>
</feature>
<keyword evidence="3" id="KW-1133">Transmembrane helix</keyword>
<reference evidence="4 5" key="1">
    <citation type="submission" date="2017-03" db="EMBL/GenBank/DDBJ databases">
        <title>Genome Survey of Euroglyphus maynei.</title>
        <authorList>
            <person name="Arlian L.G."/>
            <person name="Morgan M.S."/>
            <person name="Rider S.D."/>
        </authorList>
    </citation>
    <scope>NUCLEOTIDE SEQUENCE [LARGE SCALE GENOMIC DNA]</scope>
    <source>
        <strain evidence="4">Arlian Lab</strain>
        <tissue evidence="4">Whole body</tissue>
    </source>
</reference>
<sequence>MIASNMSSSSSSSISSESAIVDSLVESTTNSTSLNWASEWFGYIALCMFSLVLVVPTLGIFGLMIWEYFSDEAERKAERKKEIDQAMEQHFGGATANDKKLRKRKKRLERLQRLQEKEENNNFTANHEHQSANLDDVRIDDVDENENINRNDYNFDADFYDDSDSDTDTESESENLNDVNNVLKQAECLLHRRKRQINTIDDIDAANKFDEILT</sequence>
<proteinExistence type="predicted"/>
<keyword evidence="5" id="KW-1185">Reference proteome</keyword>
<protein>
    <submittedName>
        <fullName evidence="4">Uncharacterized protein</fullName>
    </submittedName>
</protein>
<keyword evidence="3" id="KW-0812">Transmembrane</keyword>
<comment type="caution">
    <text evidence="4">The sequence shown here is derived from an EMBL/GenBank/DDBJ whole genome shotgun (WGS) entry which is preliminary data.</text>
</comment>
<feature type="transmembrane region" description="Helical" evidence="3">
    <location>
        <begin position="40"/>
        <end position="66"/>
    </location>
</feature>
<keyword evidence="1" id="KW-0175">Coiled coil</keyword>
<gene>
    <name evidence="4" type="ORF">BLA29_003509</name>
</gene>
<feature type="region of interest" description="Disordered" evidence="2">
    <location>
        <begin position="148"/>
        <end position="176"/>
    </location>
</feature>
<evidence type="ECO:0000256" key="3">
    <source>
        <dbReference type="SAM" id="Phobius"/>
    </source>
</evidence>
<dbReference type="AlphaFoldDB" id="A0A1Y3B6R2"/>
<evidence type="ECO:0000313" key="4">
    <source>
        <dbReference type="EMBL" id="OTF74955.1"/>
    </source>
</evidence>
<name>A0A1Y3B6R2_EURMA</name>
<dbReference type="OrthoDB" id="6506020at2759"/>
<keyword evidence="3" id="KW-0472">Membrane</keyword>
<evidence type="ECO:0000313" key="5">
    <source>
        <dbReference type="Proteomes" id="UP000194236"/>
    </source>
</evidence>
<accession>A0A1Y3B6R2</accession>
<evidence type="ECO:0000256" key="2">
    <source>
        <dbReference type="SAM" id="MobiDB-lite"/>
    </source>
</evidence>
<dbReference type="EMBL" id="MUJZ01044469">
    <property type="protein sequence ID" value="OTF74955.1"/>
    <property type="molecule type" value="Genomic_DNA"/>
</dbReference>
<organism evidence="4 5">
    <name type="scientific">Euroglyphus maynei</name>
    <name type="common">Mayne's house dust mite</name>
    <dbReference type="NCBI Taxonomy" id="6958"/>
    <lineage>
        <taxon>Eukaryota</taxon>
        <taxon>Metazoa</taxon>
        <taxon>Ecdysozoa</taxon>
        <taxon>Arthropoda</taxon>
        <taxon>Chelicerata</taxon>
        <taxon>Arachnida</taxon>
        <taxon>Acari</taxon>
        <taxon>Acariformes</taxon>
        <taxon>Sarcoptiformes</taxon>
        <taxon>Astigmata</taxon>
        <taxon>Psoroptidia</taxon>
        <taxon>Analgoidea</taxon>
        <taxon>Pyroglyphidae</taxon>
        <taxon>Pyroglyphinae</taxon>
        <taxon>Euroglyphus</taxon>
    </lineage>
</organism>
<dbReference type="Proteomes" id="UP000194236">
    <property type="component" value="Unassembled WGS sequence"/>
</dbReference>
<feature type="compositionally biased region" description="Acidic residues" evidence="2">
    <location>
        <begin position="158"/>
        <end position="175"/>
    </location>
</feature>
<evidence type="ECO:0000256" key="1">
    <source>
        <dbReference type="SAM" id="Coils"/>
    </source>
</evidence>